<evidence type="ECO:0000313" key="3">
    <source>
        <dbReference type="Proteomes" id="UP000195877"/>
    </source>
</evidence>
<dbReference type="Proteomes" id="UP000195953">
    <property type="component" value="Chromosome 1"/>
</dbReference>
<accession>A0A1Y6HDJ9</accession>
<name>A0A1Y6HDJ9_9XANT</name>
<proteinExistence type="predicted"/>
<dbReference type="EMBL" id="LT853885">
    <property type="protein sequence ID" value="SMR01594.1"/>
    <property type="molecule type" value="Genomic_DNA"/>
</dbReference>
<dbReference type="GeneID" id="61895993"/>
<dbReference type="AlphaFoldDB" id="A0A1Y6HDJ9"/>
<evidence type="ECO:0000313" key="4">
    <source>
        <dbReference type="Proteomes" id="UP000195953"/>
    </source>
</evidence>
<dbReference type="STRING" id="48664.BER92_01330"/>
<dbReference type="eggNOG" id="COG2234">
    <property type="taxonomic scope" value="Bacteria"/>
</dbReference>
<protein>
    <submittedName>
        <fullName evidence="2">Peptidase</fullName>
    </submittedName>
</protein>
<evidence type="ECO:0000313" key="1">
    <source>
        <dbReference type="EMBL" id="SMR00954.1"/>
    </source>
</evidence>
<dbReference type="RefSeq" id="WP_002809511.1">
    <property type="nucleotide sequence ID" value="NZ_CP016830.1"/>
</dbReference>
<evidence type="ECO:0000313" key="2">
    <source>
        <dbReference type="EMBL" id="SMR01594.1"/>
    </source>
</evidence>
<gene>
    <name evidence="2" type="ORF">PD5205_00274</name>
    <name evidence="1" type="ORF">PD885_03733</name>
</gene>
<reference evidence="1 3" key="2">
    <citation type="submission" date="2017-05" db="EMBL/GenBank/DDBJ databases">
        <authorList>
            <person name="Blom J."/>
        </authorList>
    </citation>
    <scope>NUCLEOTIDE SEQUENCE [LARGE SCALE GENOMIC DNA]</scope>
    <source>
        <strain evidence="1">PD885</strain>
    </source>
</reference>
<organism evidence="2 4">
    <name type="scientific">Xanthomonas fragariae</name>
    <dbReference type="NCBI Taxonomy" id="48664"/>
    <lineage>
        <taxon>Bacteria</taxon>
        <taxon>Pseudomonadati</taxon>
        <taxon>Pseudomonadota</taxon>
        <taxon>Gammaproteobacteria</taxon>
        <taxon>Lysobacterales</taxon>
        <taxon>Lysobacteraceae</taxon>
        <taxon>Xanthomonas</taxon>
    </lineage>
</organism>
<dbReference type="KEGG" id="xfr:BER92_01330"/>
<sequence>MRRKYFADCYYQPCDRWTPRWDASSHATDTMLVYDVGVALANGRQLPGWQDSSEFKAICAHLAAAQ</sequence>
<keyword evidence="3" id="KW-1185">Reference proteome</keyword>
<dbReference type="Proteomes" id="UP000195877">
    <property type="component" value="Chromosome 1"/>
</dbReference>
<reference evidence="2 4" key="1">
    <citation type="submission" date="2017-05" db="EMBL/GenBank/DDBJ databases">
        <authorList>
            <person name="Song R."/>
            <person name="Chenine A.L."/>
            <person name="Ruprecht R.M."/>
        </authorList>
    </citation>
    <scope>NUCLEOTIDE SEQUENCE [LARGE SCALE GENOMIC DNA]</scope>
    <source>
        <strain evidence="2">PD5205</strain>
    </source>
</reference>
<dbReference type="EMBL" id="LT853882">
    <property type="protein sequence ID" value="SMR00954.1"/>
    <property type="molecule type" value="Genomic_DNA"/>
</dbReference>